<dbReference type="PANTHER" id="PTHR23389:SF21">
    <property type="entry name" value="ATPASE FAMILY AAA DOMAIN-CONTAINING PROTEIN 5"/>
    <property type="match status" value="1"/>
</dbReference>
<gene>
    <name evidence="3" type="ORF">PCON_08367</name>
</gene>
<accession>U4LSG5</accession>
<feature type="compositionally biased region" description="Basic residues" evidence="1">
    <location>
        <begin position="87"/>
        <end position="107"/>
    </location>
</feature>
<evidence type="ECO:0000313" key="3">
    <source>
        <dbReference type="EMBL" id="CCX30241.1"/>
    </source>
</evidence>
<feature type="region of interest" description="Disordered" evidence="1">
    <location>
        <begin position="317"/>
        <end position="374"/>
    </location>
</feature>
<feature type="compositionally biased region" description="Basic residues" evidence="1">
    <location>
        <begin position="338"/>
        <end position="351"/>
    </location>
</feature>
<dbReference type="PANTHER" id="PTHR23389">
    <property type="entry name" value="CHROMOSOME TRANSMISSION FIDELITY FACTOR 18"/>
    <property type="match status" value="1"/>
</dbReference>
<dbReference type="GO" id="GO:0005634">
    <property type="term" value="C:nucleus"/>
    <property type="evidence" value="ECO:0007669"/>
    <property type="project" value="TreeGrafter"/>
</dbReference>
<evidence type="ECO:0000256" key="1">
    <source>
        <dbReference type="SAM" id="MobiDB-lite"/>
    </source>
</evidence>
<feature type="region of interest" description="Disordered" evidence="1">
    <location>
        <begin position="703"/>
        <end position="735"/>
    </location>
</feature>
<dbReference type="SUPFAM" id="SSF52540">
    <property type="entry name" value="P-loop containing nucleoside triphosphate hydrolases"/>
    <property type="match status" value="1"/>
</dbReference>
<proteinExistence type="predicted"/>
<evidence type="ECO:0000313" key="4">
    <source>
        <dbReference type="Proteomes" id="UP000018144"/>
    </source>
</evidence>
<dbReference type="InterPro" id="IPR003593">
    <property type="entry name" value="AAA+_ATPase"/>
</dbReference>
<dbReference type="OMA" id="HDDIEEW"/>
<dbReference type="Pfam" id="PF03215">
    <property type="entry name" value="Rad17"/>
    <property type="match status" value="1"/>
</dbReference>
<dbReference type="SMART" id="SM00382">
    <property type="entry name" value="AAA"/>
    <property type="match status" value="1"/>
</dbReference>
<feature type="domain" description="AAA+ ATPase" evidence="2">
    <location>
        <begin position="788"/>
        <end position="944"/>
    </location>
</feature>
<keyword evidence="4" id="KW-1185">Reference proteome</keyword>
<dbReference type="STRING" id="1076935.U4LSG5"/>
<feature type="compositionally biased region" description="Pro residues" evidence="1">
    <location>
        <begin position="358"/>
        <end position="372"/>
    </location>
</feature>
<feature type="compositionally biased region" description="Low complexity" evidence="1">
    <location>
        <begin position="46"/>
        <end position="64"/>
    </location>
</feature>
<sequence length="1328" mass="145805">MASVNGPVDGSTTEGVPGHQFTPPAVERPKAAELFFMKSSDKKKLQQQQAEAAAAEAALIQEQQTRNPPLESNGDTPEVEAIDSKAKPSRKPKAPPKKSRAPTKGKKSKAEAEPAQAAEPTSELTLNLHSSNDTDPVTAAAPLTPSSLVQSSAVGGSTALLETADADFDLNPRRSKRQKTTPPKTSPTTATFRMLVDNETGMILNSSSPIQDPIDQMSGLILESEIGMPPTSPILPAVRTNGNVNGTFELPVTPSKPSRHRRVWASYNKQTRIFTVHGNSAASITPTVILPSSPPPPVVKNAFALLGKKKVELPKKPFKEPKEFQSDSDMDMAEFKSTKSRSKKAAPKKTQKKEVALAPPPPPPPPPAPPPEVVRMDPVPEPINPMFNIDPQLLGWKPLPSINPLPAAPTSAAPPPEKSAPTLAPAVKKAPHPFFSASGRKKLASTAEPAVVETTMNAEPTVAPTVASQAPPRPPPNSNWALSFSNTKADAPKIPGMKEPAWPVQGTMHVRGLSPLEAIIRPMNDFTLKPRKSKDTAVSIPPSENILHRLAYRLQFSAIKKDVDSEDYATRKYFSVPSEVRLPIQHIITSSELQDKIRTRVNARLPHPKALKRVENPESDSDSNGDMVVAGTSVHPALFRLYKRLGTEFTAFDFHRCEIVPWEVKYAPQTIGEILQPGNEEKKLIRNWLIELQTDNIIVKAGGKNKRKAKGASKVAPKKKRKKKNDDLDGFVVDGESESNTMDDITDVDEDDWLVNPTTKTKKSTVRSGDKANELQEYLGITKTPTKKTNTIVISGPTGCGKTAAVYAVAKELGFHVFEVFSGMKRSGKDIQEQVGDMSRNHLVHQRNAAMESNNPFAKAKAAKSAVNKFEEELQMRQKQSLILFEEVDVLFEEDKGFWSAVISLMAESKRPIVLTCNDEFQIPWDDLQLHAILRFSLPPSDILVDYLLLMAANEGHLLNRKAIYSLMLYNGNDIRACIMNLQFYCRMAVGDRRAGLDWLIDRSSAGKDIGANGEKLRVVSEDTYHWGMGLTPNAPGIEEDEKWRDVWDKHHLDVDASAASEKGLEEYASLLRDRGADKIASLDAFCNYYDSLSAADAFSSLEASGTDLPRLDPTLPPLSLQATVEYNSPIGHKLLQTELLEVPASVEVDLATYTRSLSRRHLGNILSQFGPLPAVTNDDIANAILTRHDSKRVSGLEMQSLFSPLSKADTMFASTPATIHSSVYPSLRLLATEVAPWVRSILRYDVAMEKERRKAGGLSGGRRKTRAARLATEGGSRGRKERWFAKLGADVLTRTGNEEWLNGLDEEEDAVGNRMMKWRWSNDTSHR</sequence>
<dbReference type="InterPro" id="IPR027417">
    <property type="entry name" value="P-loop_NTPase"/>
</dbReference>
<dbReference type="Gene3D" id="3.40.50.300">
    <property type="entry name" value="P-loop containing nucleotide triphosphate hydrolases"/>
    <property type="match status" value="1"/>
</dbReference>
<feature type="compositionally biased region" description="Polar residues" evidence="1">
    <location>
        <begin position="122"/>
        <end position="135"/>
    </location>
</feature>
<evidence type="ECO:0000259" key="2">
    <source>
        <dbReference type="SMART" id="SM00382"/>
    </source>
</evidence>
<dbReference type="OrthoDB" id="9996895at2759"/>
<dbReference type="GO" id="GO:0003677">
    <property type="term" value="F:DNA binding"/>
    <property type="evidence" value="ECO:0007669"/>
    <property type="project" value="TreeGrafter"/>
</dbReference>
<protein>
    <submittedName>
        <fullName evidence="3">Similar to Telomere length regulation protein elg1 acc. no. O43086</fullName>
    </submittedName>
</protein>
<feature type="compositionally biased region" description="Basic residues" evidence="1">
    <location>
        <begin position="703"/>
        <end position="723"/>
    </location>
</feature>
<feature type="compositionally biased region" description="Low complexity" evidence="1">
    <location>
        <begin position="180"/>
        <end position="189"/>
    </location>
</feature>
<feature type="region of interest" description="Disordered" evidence="1">
    <location>
        <begin position="164"/>
        <end position="189"/>
    </location>
</feature>
<dbReference type="EMBL" id="HF935431">
    <property type="protein sequence ID" value="CCX30241.1"/>
    <property type="molecule type" value="Genomic_DNA"/>
</dbReference>
<dbReference type="eggNOG" id="KOG1968">
    <property type="taxonomic scope" value="Eukaryota"/>
</dbReference>
<reference evidence="3 4" key="1">
    <citation type="journal article" date="2013" name="PLoS Genet.">
        <title>The genome and development-dependent transcriptomes of Pyronema confluens: a window into fungal evolution.</title>
        <authorList>
            <person name="Traeger S."/>
            <person name="Altegoer F."/>
            <person name="Freitag M."/>
            <person name="Gabaldon T."/>
            <person name="Kempken F."/>
            <person name="Kumar A."/>
            <person name="Marcet-Houben M."/>
            <person name="Poggeler S."/>
            <person name="Stajich J.E."/>
            <person name="Nowrousian M."/>
        </authorList>
    </citation>
    <scope>NUCLEOTIDE SEQUENCE [LARGE SCALE GENOMIC DNA]</scope>
    <source>
        <strain evidence="4">CBS 100304</strain>
        <tissue evidence="3">Vegetative mycelium</tissue>
    </source>
</reference>
<name>U4LSG5_PYROM</name>
<organism evidence="3 4">
    <name type="scientific">Pyronema omphalodes (strain CBS 100304)</name>
    <name type="common">Pyronema confluens</name>
    <dbReference type="NCBI Taxonomy" id="1076935"/>
    <lineage>
        <taxon>Eukaryota</taxon>
        <taxon>Fungi</taxon>
        <taxon>Dikarya</taxon>
        <taxon>Ascomycota</taxon>
        <taxon>Pezizomycotina</taxon>
        <taxon>Pezizomycetes</taxon>
        <taxon>Pezizales</taxon>
        <taxon>Pyronemataceae</taxon>
        <taxon>Pyronema</taxon>
    </lineage>
</organism>
<dbReference type="Proteomes" id="UP000018144">
    <property type="component" value="Unassembled WGS sequence"/>
</dbReference>
<feature type="region of interest" description="Disordered" evidence="1">
    <location>
        <begin position="1"/>
        <end position="141"/>
    </location>
</feature>
<feature type="region of interest" description="Disordered" evidence="1">
    <location>
        <begin position="1255"/>
        <end position="1275"/>
    </location>
</feature>